<proteinExistence type="predicted"/>
<protein>
    <submittedName>
        <fullName evidence="1">Uncharacterized protein</fullName>
    </submittedName>
</protein>
<dbReference type="Proteomes" id="UP001595859">
    <property type="component" value="Unassembled WGS sequence"/>
</dbReference>
<reference evidence="2" key="1">
    <citation type="journal article" date="2019" name="Int. J. Syst. Evol. Microbiol.">
        <title>The Global Catalogue of Microorganisms (GCM) 10K type strain sequencing project: providing services to taxonomists for standard genome sequencing and annotation.</title>
        <authorList>
            <consortium name="The Broad Institute Genomics Platform"/>
            <consortium name="The Broad Institute Genome Sequencing Center for Infectious Disease"/>
            <person name="Wu L."/>
            <person name="Ma J."/>
        </authorList>
    </citation>
    <scope>NUCLEOTIDE SEQUENCE [LARGE SCALE GENOMIC DNA]</scope>
    <source>
        <strain evidence="2">ZS-22-S1</strain>
    </source>
</reference>
<comment type="caution">
    <text evidence="1">The sequence shown here is derived from an EMBL/GenBank/DDBJ whole genome shotgun (WGS) entry which is preliminary data.</text>
</comment>
<evidence type="ECO:0000313" key="2">
    <source>
        <dbReference type="Proteomes" id="UP001595859"/>
    </source>
</evidence>
<dbReference type="EMBL" id="JBHSIS010000007">
    <property type="protein sequence ID" value="MFC4855402.1"/>
    <property type="molecule type" value="Genomic_DNA"/>
</dbReference>
<dbReference type="RefSeq" id="WP_378057348.1">
    <property type="nucleotide sequence ID" value="NZ_JBHSIS010000007.1"/>
</dbReference>
<organism evidence="1 2">
    <name type="scientific">Actinophytocola glycyrrhizae</name>
    <dbReference type="NCBI Taxonomy" id="2044873"/>
    <lineage>
        <taxon>Bacteria</taxon>
        <taxon>Bacillati</taxon>
        <taxon>Actinomycetota</taxon>
        <taxon>Actinomycetes</taxon>
        <taxon>Pseudonocardiales</taxon>
        <taxon>Pseudonocardiaceae</taxon>
    </lineage>
</organism>
<keyword evidence="2" id="KW-1185">Reference proteome</keyword>
<gene>
    <name evidence="1" type="ORF">ACFPCV_17975</name>
</gene>
<name>A0ABV9S247_9PSEU</name>
<evidence type="ECO:0000313" key="1">
    <source>
        <dbReference type="EMBL" id="MFC4855402.1"/>
    </source>
</evidence>
<accession>A0ABV9S247</accession>
<sequence>MRTWTLHRLRRDPADTAAHHVRRGAKWLNDHTTAYAGRAPITSDMVADLVVMARFGDLRQLAVESYRTGSTVATWLVHFTQDGWRPRRPEPVPGDAVLRGLRYRVVPGRSGREHLYRHLLRCSWTAPVSRR</sequence>